<dbReference type="Proteomes" id="UP000324298">
    <property type="component" value="Unassembled WGS sequence"/>
</dbReference>
<dbReference type="EMBL" id="SRSD01000002">
    <property type="protein sequence ID" value="KAA0894260.1"/>
    <property type="molecule type" value="Genomic_DNA"/>
</dbReference>
<protein>
    <submittedName>
        <fullName evidence="1">Uncharacterized protein</fullName>
    </submittedName>
</protein>
<evidence type="ECO:0000313" key="2">
    <source>
        <dbReference type="Proteomes" id="UP000324298"/>
    </source>
</evidence>
<dbReference type="AlphaFoldDB" id="A0A5A9XN29"/>
<sequence>MEKYTRVIILILTLVLLFLAAPATSEVIRIVPGPLDGCKIMTPWGDYIAVQQGSTIWVGTEAEYERARISSILGNMGMKEVQLEGISGPNVHAIISTNQPSMPVGGVQLYQIESQILFGVGPSKKLHRPPKPADTEYVSVTWLQSKKAAITPRLYDLEEKKSLKPFKTEMIGGLHNSEFMVARAAATHKVGLIFAHNKSTPGYLQLASLSQAHYKSIMDSVQESQRLKTPVYKTQVADLAALHELDSSIPAELDSSIPIKDEIDYDKLPNKGCPMKTNSKGKKVSDRQLDGIYVGMSESEVLNRFGPPTHCTPQDDGSIWYWWKRSSGKGGESMVDFDPRGIVMSTGGDAD</sequence>
<accession>A0A5A9XN29</accession>
<name>A0A5A9XN29_9BACT</name>
<keyword evidence="2" id="KW-1185">Reference proteome</keyword>
<proteinExistence type="predicted"/>
<reference evidence="1 2" key="1">
    <citation type="submission" date="2019-04" db="EMBL/GenBank/DDBJ databases">
        <title>Geobacter ruber sp. nov., ferric-reducing bacteria isolated from paddy soil.</title>
        <authorList>
            <person name="Xu Z."/>
            <person name="Masuda Y."/>
            <person name="Itoh H."/>
            <person name="Senoo K."/>
        </authorList>
    </citation>
    <scope>NUCLEOTIDE SEQUENCE [LARGE SCALE GENOMIC DNA]</scope>
    <source>
        <strain evidence="1 2">Red88</strain>
    </source>
</reference>
<gene>
    <name evidence="1" type="ORF">ET418_04720</name>
</gene>
<organism evidence="1 2">
    <name type="scientific">Oryzomonas rubra</name>
    <dbReference type="NCBI Taxonomy" id="2509454"/>
    <lineage>
        <taxon>Bacteria</taxon>
        <taxon>Pseudomonadati</taxon>
        <taxon>Thermodesulfobacteriota</taxon>
        <taxon>Desulfuromonadia</taxon>
        <taxon>Geobacterales</taxon>
        <taxon>Geobacteraceae</taxon>
        <taxon>Oryzomonas</taxon>
    </lineage>
</organism>
<dbReference type="RefSeq" id="WP_149306417.1">
    <property type="nucleotide sequence ID" value="NZ_SRSD01000002.1"/>
</dbReference>
<comment type="caution">
    <text evidence="1">The sequence shown here is derived from an EMBL/GenBank/DDBJ whole genome shotgun (WGS) entry which is preliminary data.</text>
</comment>
<evidence type="ECO:0000313" key="1">
    <source>
        <dbReference type="EMBL" id="KAA0894260.1"/>
    </source>
</evidence>